<dbReference type="RefSeq" id="XP_009224398.1">
    <property type="nucleotide sequence ID" value="XM_009226134.1"/>
</dbReference>
<reference evidence="2" key="3">
    <citation type="submission" date="2010-09" db="EMBL/GenBank/DDBJ databases">
        <title>Annotation of Gaeumannomyces graminis var. tritici R3-111a-1.</title>
        <authorList>
            <consortium name="The Broad Institute Genome Sequencing Platform"/>
            <person name="Ma L.-J."/>
            <person name="Dead R."/>
            <person name="Young S.K."/>
            <person name="Zeng Q."/>
            <person name="Gargeya S."/>
            <person name="Fitzgerald M."/>
            <person name="Haas B."/>
            <person name="Abouelleil A."/>
            <person name="Alvarado L."/>
            <person name="Arachchi H.M."/>
            <person name="Berlin A."/>
            <person name="Brown A."/>
            <person name="Chapman S.B."/>
            <person name="Chen Z."/>
            <person name="Dunbar C."/>
            <person name="Freedman E."/>
            <person name="Gearin G."/>
            <person name="Gellesch M."/>
            <person name="Goldberg J."/>
            <person name="Griggs A."/>
            <person name="Gujja S."/>
            <person name="Heiman D."/>
            <person name="Howarth C."/>
            <person name="Larson L."/>
            <person name="Lui A."/>
            <person name="MacDonald P.J.P."/>
            <person name="Mehta T."/>
            <person name="Montmayeur A."/>
            <person name="Murphy C."/>
            <person name="Neiman D."/>
            <person name="Pearson M."/>
            <person name="Priest M."/>
            <person name="Roberts A."/>
            <person name="Saif S."/>
            <person name="Shea T."/>
            <person name="Shenoy N."/>
            <person name="Sisk P."/>
            <person name="Stolte C."/>
            <person name="Sykes S."/>
            <person name="Yandava C."/>
            <person name="Wortman J."/>
            <person name="Nusbaum C."/>
            <person name="Birren B."/>
        </authorList>
    </citation>
    <scope>NUCLEOTIDE SEQUENCE</scope>
    <source>
        <strain evidence="2">R3-111a-1</strain>
    </source>
</reference>
<keyword evidence="4" id="KW-1185">Reference proteome</keyword>
<sequence length="229" mass="25825">MMTYNQDNRVPDEDDFVVVNTTLPSLPLPRSAERADVVTERLVLRALRAEDLNAVHVLRTQPEVMVWTSTGRGDKDMAETQHKLDNYLPPNDVETFNCAICWRETGELIGMGGSWPELGYMIRKEFWGRGLATELVRAFLEAYVRLPRARAQIRVDRRSVVAVTAGQQEPVEAHEVLVALVEASNERSHGVLRKCGLERFSEFVEPDLRDPSKTVGLVAYRLVVARPGV</sequence>
<dbReference type="InterPro" id="IPR016181">
    <property type="entry name" value="Acyl_CoA_acyltransferase"/>
</dbReference>
<evidence type="ECO:0000259" key="1">
    <source>
        <dbReference type="PROSITE" id="PS51186"/>
    </source>
</evidence>
<dbReference type="eggNOG" id="ENOG502SQ7V">
    <property type="taxonomic scope" value="Eukaryota"/>
</dbReference>
<evidence type="ECO:0000313" key="4">
    <source>
        <dbReference type="Proteomes" id="UP000006039"/>
    </source>
</evidence>
<dbReference type="PANTHER" id="PTHR43792:SF1">
    <property type="entry name" value="N-ACETYLTRANSFERASE DOMAIN-CONTAINING PROTEIN"/>
    <property type="match status" value="1"/>
</dbReference>
<dbReference type="EnsemblFungi" id="EJT74454">
    <property type="protein sequence ID" value="EJT74454"/>
    <property type="gene ID" value="GGTG_08294"/>
</dbReference>
<dbReference type="Gene3D" id="3.40.630.30">
    <property type="match status" value="1"/>
</dbReference>
<dbReference type="GO" id="GO:0016747">
    <property type="term" value="F:acyltransferase activity, transferring groups other than amino-acyl groups"/>
    <property type="evidence" value="ECO:0007669"/>
    <property type="project" value="InterPro"/>
</dbReference>
<accession>J3P458</accession>
<dbReference type="Pfam" id="PF13302">
    <property type="entry name" value="Acetyltransf_3"/>
    <property type="match status" value="1"/>
</dbReference>
<dbReference type="VEuPathDB" id="FungiDB:GGTG_08294"/>
<dbReference type="Proteomes" id="UP000006039">
    <property type="component" value="Unassembled WGS sequence"/>
</dbReference>
<reference evidence="3" key="5">
    <citation type="submission" date="2018-04" db="UniProtKB">
        <authorList>
            <consortium name="EnsemblFungi"/>
        </authorList>
    </citation>
    <scope>IDENTIFICATION</scope>
    <source>
        <strain evidence="3">R3-111a-1</strain>
    </source>
</reference>
<reference evidence="2" key="2">
    <citation type="submission" date="2010-07" db="EMBL/GenBank/DDBJ databases">
        <authorList>
            <consortium name="The Broad Institute Genome Sequencing Platform"/>
            <consortium name="Broad Institute Genome Sequencing Center for Infectious Disease"/>
            <person name="Ma L.-J."/>
            <person name="Dead R."/>
            <person name="Young S."/>
            <person name="Zeng Q."/>
            <person name="Koehrsen M."/>
            <person name="Alvarado L."/>
            <person name="Berlin A."/>
            <person name="Chapman S.B."/>
            <person name="Chen Z."/>
            <person name="Freedman E."/>
            <person name="Gellesch M."/>
            <person name="Goldberg J."/>
            <person name="Griggs A."/>
            <person name="Gujja S."/>
            <person name="Heilman E.R."/>
            <person name="Heiman D."/>
            <person name="Hepburn T."/>
            <person name="Howarth C."/>
            <person name="Jen D."/>
            <person name="Larson L."/>
            <person name="Mehta T."/>
            <person name="Neiman D."/>
            <person name="Pearson M."/>
            <person name="Roberts A."/>
            <person name="Saif S."/>
            <person name="Shea T."/>
            <person name="Shenoy N."/>
            <person name="Sisk P."/>
            <person name="Stolte C."/>
            <person name="Sykes S."/>
            <person name="Walk T."/>
            <person name="White J."/>
            <person name="Yandava C."/>
            <person name="Haas B."/>
            <person name="Nusbaum C."/>
            <person name="Birren B."/>
        </authorList>
    </citation>
    <scope>NUCLEOTIDE SEQUENCE</scope>
    <source>
        <strain evidence="2">R3-111a-1</strain>
    </source>
</reference>
<feature type="domain" description="N-acetyltransferase" evidence="1">
    <location>
        <begin position="42"/>
        <end position="227"/>
    </location>
</feature>
<dbReference type="OrthoDB" id="4072826at2759"/>
<organism evidence="2">
    <name type="scientific">Gaeumannomyces tritici (strain R3-111a-1)</name>
    <name type="common">Wheat and barley take-all root rot fungus</name>
    <name type="synonym">Gaeumannomyces graminis var. tritici</name>
    <dbReference type="NCBI Taxonomy" id="644352"/>
    <lineage>
        <taxon>Eukaryota</taxon>
        <taxon>Fungi</taxon>
        <taxon>Dikarya</taxon>
        <taxon>Ascomycota</taxon>
        <taxon>Pezizomycotina</taxon>
        <taxon>Sordariomycetes</taxon>
        <taxon>Sordariomycetidae</taxon>
        <taxon>Magnaporthales</taxon>
        <taxon>Magnaporthaceae</taxon>
        <taxon>Gaeumannomyces</taxon>
    </lineage>
</organism>
<dbReference type="InterPro" id="IPR000182">
    <property type="entry name" value="GNAT_dom"/>
</dbReference>
<dbReference type="HOGENOM" id="CLU_013985_24_0_1"/>
<gene>
    <name evidence="3" type="primary">20348752</name>
    <name evidence="2" type="ORF">GGTG_08294</name>
</gene>
<dbReference type="PROSITE" id="PS51186">
    <property type="entry name" value="GNAT"/>
    <property type="match status" value="1"/>
</dbReference>
<reference evidence="4" key="1">
    <citation type="submission" date="2010-07" db="EMBL/GenBank/DDBJ databases">
        <title>The genome sequence of Gaeumannomyces graminis var. tritici strain R3-111a-1.</title>
        <authorList>
            <consortium name="The Broad Institute Genome Sequencing Platform"/>
            <person name="Ma L.-J."/>
            <person name="Dead R."/>
            <person name="Young S."/>
            <person name="Zeng Q."/>
            <person name="Koehrsen M."/>
            <person name="Alvarado L."/>
            <person name="Berlin A."/>
            <person name="Chapman S.B."/>
            <person name="Chen Z."/>
            <person name="Freedman E."/>
            <person name="Gellesch M."/>
            <person name="Goldberg J."/>
            <person name="Griggs A."/>
            <person name="Gujja S."/>
            <person name="Heilman E.R."/>
            <person name="Heiman D."/>
            <person name="Hepburn T."/>
            <person name="Howarth C."/>
            <person name="Jen D."/>
            <person name="Larson L."/>
            <person name="Mehta T."/>
            <person name="Neiman D."/>
            <person name="Pearson M."/>
            <person name="Roberts A."/>
            <person name="Saif S."/>
            <person name="Shea T."/>
            <person name="Shenoy N."/>
            <person name="Sisk P."/>
            <person name="Stolte C."/>
            <person name="Sykes S."/>
            <person name="Walk T."/>
            <person name="White J."/>
            <person name="Yandava C."/>
            <person name="Haas B."/>
            <person name="Nusbaum C."/>
            <person name="Birren B."/>
        </authorList>
    </citation>
    <scope>NUCLEOTIDE SEQUENCE [LARGE SCALE GENOMIC DNA]</scope>
    <source>
        <strain evidence="4">R3-111a-1</strain>
    </source>
</reference>
<dbReference type="PANTHER" id="PTHR43792">
    <property type="entry name" value="GNAT FAMILY, PUTATIVE (AFU_ORTHOLOGUE AFUA_3G00765)-RELATED-RELATED"/>
    <property type="match status" value="1"/>
</dbReference>
<evidence type="ECO:0000313" key="2">
    <source>
        <dbReference type="EMBL" id="EJT74454.1"/>
    </source>
</evidence>
<dbReference type="InterPro" id="IPR051531">
    <property type="entry name" value="N-acetyltransferase"/>
</dbReference>
<dbReference type="GeneID" id="20348752"/>
<dbReference type="SUPFAM" id="SSF55729">
    <property type="entry name" value="Acyl-CoA N-acyltransferases (Nat)"/>
    <property type="match status" value="1"/>
</dbReference>
<protein>
    <recommendedName>
        <fullName evidence="1">N-acetyltransferase domain-containing protein</fullName>
    </recommendedName>
</protein>
<evidence type="ECO:0000313" key="3">
    <source>
        <dbReference type="EnsemblFungi" id="EJT74454"/>
    </source>
</evidence>
<name>J3P458_GAET3</name>
<proteinExistence type="predicted"/>
<dbReference type="EMBL" id="GL385398">
    <property type="protein sequence ID" value="EJT74454.1"/>
    <property type="molecule type" value="Genomic_DNA"/>
</dbReference>
<dbReference type="AlphaFoldDB" id="J3P458"/>
<reference evidence="3" key="4">
    <citation type="journal article" date="2015" name="G3 (Bethesda)">
        <title>Genome sequences of three phytopathogenic species of the Magnaporthaceae family of fungi.</title>
        <authorList>
            <person name="Okagaki L.H."/>
            <person name="Nunes C.C."/>
            <person name="Sailsbery J."/>
            <person name="Clay B."/>
            <person name="Brown D."/>
            <person name="John T."/>
            <person name="Oh Y."/>
            <person name="Young N."/>
            <person name="Fitzgerald M."/>
            <person name="Haas B.J."/>
            <person name="Zeng Q."/>
            <person name="Young S."/>
            <person name="Adiconis X."/>
            <person name="Fan L."/>
            <person name="Levin J.Z."/>
            <person name="Mitchell T.K."/>
            <person name="Okubara P.A."/>
            <person name="Farman M.L."/>
            <person name="Kohn L.M."/>
            <person name="Birren B."/>
            <person name="Ma L.-J."/>
            <person name="Dean R.A."/>
        </authorList>
    </citation>
    <scope>NUCLEOTIDE SEQUENCE</scope>
    <source>
        <strain evidence="3">R3-111a-1</strain>
    </source>
</reference>